<dbReference type="KEGG" id="ccai:NAS2_1312"/>
<dbReference type="EMBL" id="AP018732">
    <property type="protein sequence ID" value="BBE42700.1"/>
    <property type="molecule type" value="Genomic_DNA"/>
</dbReference>
<keyword evidence="1" id="KW-0175">Coiled coil</keyword>
<keyword evidence="4" id="KW-1185">Reference proteome</keyword>
<organism evidence="3 4">
    <name type="scientific">Conexivisphaera calida</name>
    <dbReference type="NCBI Taxonomy" id="1874277"/>
    <lineage>
        <taxon>Archaea</taxon>
        <taxon>Nitrososphaerota</taxon>
        <taxon>Conexivisphaeria</taxon>
        <taxon>Conexivisphaerales</taxon>
        <taxon>Conexivisphaeraceae</taxon>
        <taxon>Conexivisphaera</taxon>
    </lineage>
</organism>
<evidence type="ECO:0000256" key="2">
    <source>
        <dbReference type="SAM" id="MobiDB-lite"/>
    </source>
</evidence>
<evidence type="ECO:0000313" key="4">
    <source>
        <dbReference type="Proteomes" id="UP000509448"/>
    </source>
</evidence>
<dbReference type="Proteomes" id="UP000509448">
    <property type="component" value="Chromosome"/>
</dbReference>
<accession>A0A4V0P1S1</accession>
<name>A0A4V0P1S1_9ARCH</name>
<sequence length="220" mass="24119">MGIPNMSDFAKRWQQESKPGVGARIKDSIAPEGPLKDRLEQAIRQINIQVSKLDALSSRLKDRDQRLFETIVRHVQKHDSTHATVYANELAELRKMEKLVEQAKVAMEQIVLRLNTATTLGDVVVTLAPAMSVIKRVRAGLMSVMPEAEGEVSEINNLLSGILVDAGQMSGLSVNFEAANEDAERILAEASAIAEQRMKDKLPELPTYDSGLGVGMGQKS</sequence>
<gene>
    <name evidence="3" type="ORF">NAS2_1312</name>
</gene>
<dbReference type="AlphaFoldDB" id="A0A4V0P1S1"/>
<proteinExistence type="predicted"/>
<dbReference type="Gene3D" id="6.10.140.1230">
    <property type="match status" value="1"/>
</dbReference>
<reference evidence="3 4" key="1">
    <citation type="journal article" date="2019" name="ISME J.">
        <title>Isolation and characterization of a thermophilic sulfur- and iron-reducing thaumarchaeote from a terrestrial acidic hot spring.</title>
        <authorList>
            <person name="Kato S."/>
            <person name="Itoh T."/>
            <person name="Yuki M."/>
            <person name="Nagamori M."/>
            <person name="Ohnishi M."/>
            <person name="Uematsu K."/>
            <person name="Suzuki K."/>
            <person name="Takashina T."/>
            <person name="Ohkuma M."/>
        </authorList>
    </citation>
    <scope>NUCLEOTIDE SEQUENCE [LARGE SCALE GENOMIC DNA]</scope>
    <source>
        <strain evidence="3 4">NAS-02</strain>
    </source>
</reference>
<protein>
    <submittedName>
        <fullName evidence="3">Uncharacterized protein</fullName>
    </submittedName>
</protein>
<feature type="coiled-coil region" evidence="1">
    <location>
        <begin position="86"/>
        <end position="113"/>
    </location>
</feature>
<evidence type="ECO:0000313" key="3">
    <source>
        <dbReference type="EMBL" id="BBE42700.1"/>
    </source>
</evidence>
<feature type="region of interest" description="Disordered" evidence="2">
    <location>
        <begin position="1"/>
        <end position="26"/>
    </location>
</feature>
<evidence type="ECO:0000256" key="1">
    <source>
        <dbReference type="SAM" id="Coils"/>
    </source>
</evidence>